<evidence type="ECO:0000313" key="8">
    <source>
        <dbReference type="RefSeq" id="XP_013413338.1"/>
    </source>
</evidence>
<feature type="region of interest" description="Disordered" evidence="4">
    <location>
        <begin position="406"/>
        <end position="428"/>
    </location>
</feature>
<dbReference type="InterPro" id="IPR011993">
    <property type="entry name" value="PH-like_dom_sf"/>
</dbReference>
<dbReference type="SMART" id="SM00164">
    <property type="entry name" value="TBC"/>
    <property type="match status" value="1"/>
</dbReference>
<dbReference type="InterPro" id="IPR035969">
    <property type="entry name" value="Rab-GAP_TBC_sf"/>
</dbReference>
<dbReference type="Gene3D" id="1.10.10.750">
    <property type="entry name" value="Ypt/Rab-GAP domain of gyp1p, domain 1"/>
    <property type="match status" value="1"/>
</dbReference>
<feature type="domain" description="EF-hand" evidence="6">
    <location>
        <begin position="855"/>
        <end position="890"/>
    </location>
</feature>
<feature type="region of interest" description="Disordered" evidence="4">
    <location>
        <begin position="987"/>
        <end position="1040"/>
    </location>
</feature>
<feature type="region of interest" description="Disordered" evidence="4">
    <location>
        <begin position="1192"/>
        <end position="1214"/>
    </location>
</feature>
<dbReference type="CDD" id="cd13354">
    <property type="entry name" value="PH-GRAM2_TCB1D9_TCB1D9B"/>
    <property type="match status" value="1"/>
</dbReference>
<dbReference type="CDD" id="cd13351">
    <property type="entry name" value="PH-GRAM1_TCB1D9_TCB1D9B"/>
    <property type="match status" value="1"/>
</dbReference>
<evidence type="ECO:0000313" key="7">
    <source>
        <dbReference type="Proteomes" id="UP000085678"/>
    </source>
</evidence>
<evidence type="ECO:0000256" key="2">
    <source>
        <dbReference type="ARBA" id="ARBA00022737"/>
    </source>
</evidence>
<dbReference type="Pfam" id="PF00566">
    <property type="entry name" value="RabGAP-TBC"/>
    <property type="match status" value="1"/>
</dbReference>
<organism evidence="7 8">
    <name type="scientific">Lingula anatina</name>
    <name type="common">Brachiopod</name>
    <name type="synonym">Lingula unguis</name>
    <dbReference type="NCBI Taxonomy" id="7574"/>
    <lineage>
        <taxon>Eukaryota</taxon>
        <taxon>Metazoa</taxon>
        <taxon>Spiralia</taxon>
        <taxon>Lophotrochozoa</taxon>
        <taxon>Brachiopoda</taxon>
        <taxon>Linguliformea</taxon>
        <taxon>Lingulata</taxon>
        <taxon>Lingulida</taxon>
        <taxon>Linguloidea</taxon>
        <taxon>Lingulidae</taxon>
        <taxon>Lingula</taxon>
    </lineage>
</organism>
<dbReference type="FunFam" id="1.10.8.270:FF:000002">
    <property type="entry name" value="TBC1 domain family member 9B"/>
    <property type="match status" value="1"/>
</dbReference>
<dbReference type="GO" id="GO:0005096">
    <property type="term" value="F:GTPase activator activity"/>
    <property type="evidence" value="ECO:0007669"/>
    <property type="project" value="UniProtKB-KW"/>
</dbReference>
<feature type="compositionally biased region" description="Low complexity" evidence="4">
    <location>
        <begin position="987"/>
        <end position="1017"/>
    </location>
</feature>
<proteinExistence type="predicted"/>
<accession>A0A1S3JSL2</accession>
<dbReference type="FunFam" id="1.10.238.10:FF:000119">
    <property type="entry name" value="TBC1 domain family member 9"/>
    <property type="match status" value="1"/>
</dbReference>
<keyword evidence="3" id="KW-0106">Calcium</keyword>
<dbReference type="PROSITE" id="PS00018">
    <property type="entry name" value="EF_HAND_1"/>
    <property type="match status" value="1"/>
</dbReference>
<feature type="region of interest" description="Disordered" evidence="4">
    <location>
        <begin position="1141"/>
        <end position="1173"/>
    </location>
</feature>
<dbReference type="InterPro" id="IPR002048">
    <property type="entry name" value="EF_hand_dom"/>
</dbReference>
<feature type="region of interest" description="Disordered" evidence="4">
    <location>
        <begin position="1249"/>
        <end position="1311"/>
    </location>
</feature>
<evidence type="ECO:0000259" key="5">
    <source>
        <dbReference type="PROSITE" id="PS50086"/>
    </source>
</evidence>
<protein>
    <submittedName>
        <fullName evidence="8">TBC1 domain family member 9 isoform X2</fullName>
    </submittedName>
</protein>
<dbReference type="SUPFAM" id="SSF47923">
    <property type="entry name" value="Ypt/Rab-GAP domain of gyp1p"/>
    <property type="match status" value="2"/>
</dbReference>
<dbReference type="Gene3D" id="2.30.29.30">
    <property type="entry name" value="Pleckstrin-homology domain (PH domain)/Phosphotyrosine-binding domain (PTB)"/>
    <property type="match status" value="2"/>
</dbReference>
<dbReference type="PANTHER" id="PTHR47666">
    <property type="entry name" value="PROTEIN VASCULAR ASSOCIATED DEATH 1, CHLOROPLASTIC"/>
    <property type="match status" value="1"/>
</dbReference>
<dbReference type="Gene3D" id="1.10.8.270">
    <property type="entry name" value="putative rabgap domain of human tbc1 domain family member 14 like domains"/>
    <property type="match status" value="1"/>
</dbReference>
<feature type="domain" description="Rab-GAP TBC" evidence="5">
    <location>
        <begin position="482"/>
        <end position="669"/>
    </location>
</feature>
<dbReference type="PROSITE" id="PS50086">
    <property type="entry name" value="TBC_RABGAP"/>
    <property type="match status" value="1"/>
</dbReference>
<feature type="compositionally biased region" description="Basic and acidic residues" evidence="4">
    <location>
        <begin position="1026"/>
        <end position="1040"/>
    </location>
</feature>
<sequence length="1367" mass="153463">MWVKPEEVLLANALWVTERANPFFILQRRKGRGGGGLTGLLVGTMDAVLDNKTPPYRILHQTTNSEVSYGVAVANSKREIFKDWEWLEQHVMETLDTFENEDDATEFVRGKINSLVANVVTDDDDGKDDEETANFKIASRRFHKMFNMPKEEKLVNYYSCSYWKGGLPRQGWVYLSVNHLCFYSFLIGKEAMLVIRWTDVTKLEKGNNMIFPDSIRVNTRNQQHVFSMLLRSEETFGLMEQLANMAMKQLLSEETFEEDRDLMLKIKKSTPKKVPLLKRDLDARVRSEAYRILFNLPLDEKLDGNIECTLWTPYNKHYVWGKMYISQNYICFASRVKNLVSVVIPLREVYVVEKTDNSTKNVINEALLVTTKGKMNFLFCELPDRNFVIEKLSDLLSAQPATGRQREASVCSDASSKSDEDSTSSQFQPALGSLFSKRRNSQDEVMAKEKVKEHLWDVHFAEYGRGICMYRTHKTHELILRGIPDKLRGEIWMVYSGAINEMATNDGYYASLVEQSSGKNTLANDEIERDLHRSLPEHPAFQSPLGIGALRRVLTAYAWRNPTIGYCQAMNIVTSVLLLYASEEEAFWLLVALCERLLPDYYNTKVVGALVDQGVFEDLIRENLPNLHAKLEHLGLLSMIALSWFLTLFLSVMRFASAVNIMDCFFYDGAKVAFQVALAILDGRSEDLLSCNDDGEAMTIMGEYLENITNRDATLIDIPHTKLYSTGVDPPPSIDVADLVREAYLKFGHISNEDIEKLRLKHRLKVVQNIEDNTMKNVLRSVANDTLLQGEELQDLFLLFKEEYLSSCYWRTHPQPCDPSEKYDPARPYYEQYRIDYDQYKEIFLSICPWAGGPSAETTALRSFRLMDTNSDNLINFKEFAWCLGVVCKGTLEEKVRLLYRLHQPPALRDTDDDEIEPATPKSDSTESAMEATNFFDEDEDDIPGVGEDILGPKSPDANLQSPVSPSIHLEFSQVLQIPPTAETAKAAQTAAAVTPPGGSTLTLTGQNDASSSSSSSKDTNSQKSWDMKPESERQRLYRESSRARYGDIPRLTQGQFIKLWKTLYDLMMEHPEEQQLYHSLAMAGTLLLQIGEVGKQFYLPKSTSMDSSAYGSEGMSEVIGSVESVDGEYIRTGLENLTLSQGQQGQGGQCAGSEAQENESKLPKMGTKAKGLEENPDADLKALISDALVEDNTEPAPGGVERNISTETQDLTSQPDVVISHIKNSQNGASATESSTSAIDSGACVTDSGADKADSGAGTGVIGVDSGVSSSDVTPEDQGKVPSVLSEAKTSETTAEHQRTESECSSSYKPDDEWSITYEQLLASLNNEPVLVRFFEKSYDIIEAIDSFRNRHMLQRQGSMPLSPRF</sequence>
<dbReference type="InterPro" id="IPR036014">
    <property type="entry name" value="TCB1D9/TCB1D9B_PH-GRAM1"/>
</dbReference>
<name>A0A1S3JSL2_LINAN</name>
<dbReference type="RefSeq" id="XP_013413338.1">
    <property type="nucleotide sequence ID" value="XM_013557884.1"/>
</dbReference>
<keyword evidence="7" id="KW-1185">Reference proteome</keyword>
<dbReference type="Proteomes" id="UP000085678">
    <property type="component" value="Unplaced"/>
</dbReference>
<dbReference type="InterPro" id="IPR018247">
    <property type="entry name" value="EF_Hand_1_Ca_BS"/>
</dbReference>
<dbReference type="GO" id="GO:0005509">
    <property type="term" value="F:calcium ion binding"/>
    <property type="evidence" value="ECO:0007669"/>
    <property type="project" value="InterPro"/>
</dbReference>
<dbReference type="InterPro" id="IPR000195">
    <property type="entry name" value="Rab-GAP-TBC_dom"/>
</dbReference>
<dbReference type="SUPFAM" id="SSF47473">
    <property type="entry name" value="EF-hand"/>
    <property type="match status" value="1"/>
</dbReference>
<dbReference type="Pfam" id="PF02893">
    <property type="entry name" value="GRAM"/>
    <property type="match status" value="2"/>
</dbReference>
<dbReference type="SMART" id="SM00568">
    <property type="entry name" value="GRAM"/>
    <property type="match status" value="2"/>
</dbReference>
<dbReference type="GeneID" id="106175754"/>
<evidence type="ECO:0000256" key="4">
    <source>
        <dbReference type="SAM" id="MobiDB-lite"/>
    </source>
</evidence>
<dbReference type="OrthoDB" id="17687at2759"/>
<feature type="region of interest" description="Disordered" evidence="4">
    <location>
        <begin position="908"/>
        <end position="964"/>
    </location>
</feature>
<keyword evidence="2" id="KW-0677">Repeat</keyword>
<evidence type="ECO:0000256" key="1">
    <source>
        <dbReference type="ARBA" id="ARBA00022468"/>
    </source>
</evidence>
<feature type="compositionally biased region" description="Low complexity" evidence="4">
    <location>
        <begin position="1263"/>
        <end position="1274"/>
    </location>
</feature>
<dbReference type="InterPro" id="IPR011992">
    <property type="entry name" value="EF-hand-dom_pair"/>
</dbReference>
<reference evidence="8" key="1">
    <citation type="submission" date="2025-08" db="UniProtKB">
        <authorList>
            <consortium name="RefSeq"/>
        </authorList>
    </citation>
    <scope>IDENTIFICATION</scope>
    <source>
        <tissue evidence="8">Gonads</tissue>
    </source>
</reference>
<feature type="compositionally biased region" description="Polar residues" evidence="4">
    <location>
        <begin position="1204"/>
        <end position="1214"/>
    </location>
</feature>
<dbReference type="Gene3D" id="1.10.472.80">
    <property type="entry name" value="Ypt/Rab-GAP domain of gyp1p, domain 3"/>
    <property type="match status" value="1"/>
</dbReference>
<dbReference type="FunFam" id="2.30.29.30:FF:000013">
    <property type="entry name" value="Putative TBC1 domain family member 8B"/>
    <property type="match status" value="1"/>
</dbReference>
<dbReference type="InterPro" id="IPR036017">
    <property type="entry name" value="TCB1D9/TCB1D9B_PH-GRAM2"/>
</dbReference>
<evidence type="ECO:0000256" key="3">
    <source>
        <dbReference type="ARBA" id="ARBA00022837"/>
    </source>
</evidence>
<dbReference type="GO" id="GO:0003008">
    <property type="term" value="P:system process"/>
    <property type="evidence" value="ECO:0007669"/>
    <property type="project" value="UniProtKB-ARBA"/>
</dbReference>
<dbReference type="PROSITE" id="PS50222">
    <property type="entry name" value="EF_HAND_2"/>
    <property type="match status" value="1"/>
</dbReference>
<keyword evidence="1" id="KW-0343">GTPase activation</keyword>
<evidence type="ECO:0000259" key="6">
    <source>
        <dbReference type="PROSITE" id="PS50222"/>
    </source>
</evidence>
<gene>
    <name evidence="8" type="primary">LOC106175754</name>
</gene>
<dbReference type="InterPro" id="IPR004182">
    <property type="entry name" value="GRAM"/>
</dbReference>
<dbReference type="PANTHER" id="PTHR47666:SF1">
    <property type="entry name" value="PROTEIN VASCULAR ASSOCIATED DEATH 1, CHLOROPLASTIC"/>
    <property type="match status" value="1"/>
</dbReference>
<dbReference type="Gene3D" id="1.10.238.10">
    <property type="entry name" value="EF-hand"/>
    <property type="match status" value="1"/>
</dbReference>